<accession>A0A4V6Q584</accession>
<organism evidence="2 3">
    <name type="scientific">Prosthecobacter fusiformis</name>
    <dbReference type="NCBI Taxonomy" id="48464"/>
    <lineage>
        <taxon>Bacteria</taxon>
        <taxon>Pseudomonadati</taxon>
        <taxon>Verrucomicrobiota</taxon>
        <taxon>Verrucomicrobiia</taxon>
        <taxon>Verrucomicrobiales</taxon>
        <taxon>Verrucomicrobiaceae</taxon>
        <taxon>Prosthecobacter</taxon>
    </lineage>
</organism>
<dbReference type="Proteomes" id="UP000295662">
    <property type="component" value="Unassembled WGS sequence"/>
</dbReference>
<gene>
    <name evidence="2" type="ORF">EI77_04264</name>
</gene>
<evidence type="ECO:0000313" key="3">
    <source>
        <dbReference type="Proteomes" id="UP000295662"/>
    </source>
</evidence>
<feature type="region of interest" description="Disordered" evidence="1">
    <location>
        <begin position="206"/>
        <end position="232"/>
    </location>
</feature>
<evidence type="ECO:0000313" key="2">
    <source>
        <dbReference type="EMBL" id="TDU64080.1"/>
    </source>
</evidence>
<comment type="caution">
    <text evidence="2">The sequence shown here is derived from an EMBL/GenBank/DDBJ whole genome shotgun (WGS) entry which is preliminary data.</text>
</comment>
<reference evidence="2 3" key="1">
    <citation type="submission" date="2019-03" db="EMBL/GenBank/DDBJ databases">
        <title>Genomic Encyclopedia of Archaeal and Bacterial Type Strains, Phase II (KMG-II): from individual species to whole genera.</title>
        <authorList>
            <person name="Goeker M."/>
        </authorList>
    </citation>
    <scope>NUCLEOTIDE SEQUENCE [LARGE SCALE GENOMIC DNA]</scope>
    <source>
        <strain evidence="2 3">ATCC 25309</strain>
    </source>
</reference>
<keyword evidence="3" id="KW-1185">Reference proteome</keyword>
<dbReference type="EMBL" id="SOCA01000012">
    <property type="protein sequence ID" value="TDU64080.1"/>
    <property type="molecule type" value="Genomic_DNA"/>
</dbReference>
<evidence type="ECO:0000256" key="1">
    <source>
        <dbReference type="SAM" id="MobiDB-lite"/>
    </source>
</evidence>
<proteinExistence type="predicted"/>
<name>A0A4V6Q584_9BACT</name>
<protein>
    <submittedName>
        <fullName evidence="2">Uncharacterized protein</fullName>
    </submittedName>
</protein>
<sequence>MERGQGFKRGWHPRPPWSARVCPPWSARVSRAVLCVPRKTVLKHPQPWPYPQIRQALPIPRLRRCPPLVRPETASFADVPAFRRRRTFVRGKYGGHSCPPFVRPETAPSAEVPAFRKVKNARTRAGVPTVLGEHPRSQTFPLFDARERSFAESTMGTLARHSSAPRQPRSQTFPLFEGRRTLSRGQECPRYLGSILVRKHSRFSKAGERSVAESTVGTLARHSSAPETAPSADVPAFRKVKNARSRAGVPTILGAAPFTEVLAFRCQRSLVGRHRRRRGTGECRPT</sequence>
<dbReference type="AlphaFoldDB" id="A0A4V6Q584"/>